<evidence type="ECO:0000313" key="2">
    <source>
        <dbReference type="Proteomes" id="UP000242875"/>
    </source>
</evidence>
<name>A0A261Y717_9FUNG</name>
<proteinExistence type="predicted"/>
<dbReference type="AlphaFoldDB" id="A0A261Y717"/>
<dbReference type="InterPro" id="IPR029063">
    <property type="entry name" value="SAM-dependent_MTases_sf"/>
</dbReference>
<keyword evidence="2" id="KW-1185">Reference proteome</keyword>
<gene>
    <name evidence="1" type="ORF">BZG36_00546</name>
</gene>
<dbReference type="EMBL" id="MVBO01000003">
    <property type="protein sequence ID" value="OZJ06412.1"/>
    <property type="molecule type" value="Genomic_DNA"/>
</dbReference>
<organism evidence="1 2">
    <name type="scientific">Bifiguratus adelaidae</name>
    <dbReference type="NCBI Taxonomy" id="1938954"/>
    <lineage>
        <taxon>Eukaryota</taxon>
        <taxon>Fungi</taxon>
        <taxon>Fungi incertae sedis</taxon>
        <taxon>Mucoromycota</taxon>
        <taxon>Mucoromycotina</taxon>
        <taxon>Endogonomycetes</taxon>
        <taxon>Endogonales</taxon>
        <taxon>Endogonales incertae sedis</taxon>
        <taxon>Bifiguratus</taxon>
    </lineage>
</organism>
<evidence type="ECO:0000313" key="1">
    <source>
        <dbReference type="EMBL" id="OZJ06412.1"/>
    </source>
</evidence>
<sequence length="370" mass="42748">MARRIAQSHKLSAREFIRYYVADEVELPFPLLQLGNWNEFIHLRPSVWDICSCVVATFFEGLFRNDQDICKKSWPCGADVYLTLLDECRSILHPYLPLNNQFTIKDVAKQQQSWVSKVLAKRLGLGPNTTILDTSVAWRSMTADAIHAEQTESEKGARNTGLFISWYCVHEGMIQVSENELSKRAFTPHSHLIKGYTDVSVFCRSCPVCPLSYTHLFAGTSLNYVPSWPLARPEALLRDLRDIMVPQAARMYTQIVTPYANTPEIVLYTHHAFRLGTLMLACRSNLLFASVDDVLRQLRHAGWTVKRIDRVPSTCCAEFWKELYRQWKSCEDVVRQVYGSELYRRFELYLLWTARLMDNGTLAVWNIFCE</sequence>
<reference evidence="1 2" key="1">
    <citation type="journal article" date="2017" name="Mycologia">
        <title>Bifiguratus adelaidae, gen. et sp. nov., a new member of Mucoromycotina in endophytic and soil-dwelling habitats.</title>
        <authorList>
            <person name="Torres-Cruz T.J."/>
            <person name="Billingsley Tobias T.L."/>
            <person name="Almatruk M."/>
            <person name="Hesse C."/>
            <person name="Kuske C.R."/>
            <person name="Desiro A."/>
            <person name="Benucci G.M."/>
            <person name="Bonito G."/>
            <person name="Stajich J.E."/>
            <person name="Dunlap C."/>
            <person name="Arnold A.E."/>
            <person name="Porras-Alfaro A."/>
        </authorList>
    </citation>
    <scope>NUCLEOTIDE SEQUENCE [LARGE SCALE GENOMIC DNA]</scope>
    <source>
        <strain evidence="1 2">AZ0501</strain>
    </source>
</reference>
<dbReference type="Proteomes" id="UP000242875">
    <property type="component" value="Unassembled WGS sequence"/>
</dbReference>
<comment type="caution">
    <text evidence="1">The sequence shown here is derived from an EMBL/GenBank/DDBJ whole genome shotgun (WGS) entry which is preliminary data.</text>
</comment>
<accession>A0A261Y717</accession>
<dbReference type="SUPFAM" id="SSF53335">
    <property type="entry name" value="S-adenosyl-L-methionine-dependent methyltransferases"/>
    <property type="match status" value="1"/>
</dbReference>
<protein>
    <submittedName>
        <fullName evidence="1">Uncharacterized protein</fullName>
    </submittedName>
</protein>